<dbReference type="RefSeq" id="WP_197988938.1">
    <property type="nucleotide sequence ID" value="NZ_JACYXC010000001.1"/>
</dbReference>
<dbReference type="Proteomes" id="UP000807371">
    <property type="component" value="Unassembled WGS sequence"/>
</dbReference>
<evidence type="ECO:0000313" key="2">
    <source>
        <dbReference type="EMBL" id="MBH5335371.1"/>
    </source>
</evidence>
<sequence length="266" mass="27024">MAPADGAAQAGYAEAAADLARRVLDALGGVGDTAPLAAWADGCADAKAALAAVRVLGPDVLAPQALTGTAADPRDAAVIAQSADVFPAPVFAPPPPEGPAEDWIMAWRDRATATLLARHAGSAPQVPEPAVGDVLTDARPWQRWSVLMAQLAPLGLPGVDGPVVDAARRNPLALARGTTRAMLRRDYPTAARLVRWLAALHHDGIGLPLEPLPVADHIALHAGTGPRTALDLAVARRLLGAGPGPGDRGPEDGTPDQGPGTAGGRT</sequence>
<proteinExistence type="predicted"/>
<keyword evidence="3" id="KW-1185">Reference proteome</keyword>
<protein>
    <submittedName>
        <fullName evidence="2">Uncharacterized protein</fullName>
    </submittedName>
</protein>
<reference evidence="2 3" key="1">
    <citation type="submission" date="2020-09" db="EMBL/GenBank/DDBJ databases">
        <title>Biosynthesis of the nuclear factor of activated T cells inhibitor NFAT-133 and its congeners in Streptomyces pactum.</title>
        <authorList>
            <person name="Zhou W."/>
            <person name="Posri P."/>
            <person name="Abugrain M.E."/>
            <person name="Weisberg A.J."/>
            <person name="Chang J.H."/>
            <person name="Mahmud T."/>
        </authorList>
    </citation>
    <scope>NUCLEOTIDE SEQUENCE [LARGE SCALE GENOMIC DNA]</scope>
    <source>
        <strain evidence="2 3">ATCC 27456</strain>
    </source>
</reference>
<evidence type="ECO:0000313" key="3">
    <source>
        <dbReference type="Proteomes" id="UP000807371"/>
    </source>
</evidence>
<accession>A0ABS0NJN7</accession>
<feature type="region of interest" description="Disordered" evidence="1">
    <location>
        <begin position="239"/>
        <end position="266"/>
    </location>
</feature>
<comment type="caution">
    <text evidence="2">The sequence shown here is derived from an EMBL/GenBank/DDBJ whole genome shotgun (WGS) entry which is preliminary data.</text>
</comment>
<organism evidence="2 3">
    <name type="scientific">Streptomyces pactum</name>
    <dbReference type="NCBI Taxonomy" id="68249"/>
    <lineage>
        <taxon>Bacteria</taxon>
        <taxon>Bacillati</taxon>
        <taxon>Actinomycetota</taxon>
        <taxon>Actinomycetes</taxon>
        <taxon>Kitasatosporales</taxon>
        <taxon>Streptomycetaceae</taxon>
        <taxon>Streptomyces</taxon>
    </lineage>
</organism>
<name>A0ABS0NJN7_9ACTN</name>
<gene>
    <name evidence="2" type="ORF">IHE55_11420</name>
</gene>
<evidence type="ECO:0000256" key="1">
    <source>
        <dbReference type="SAM" id="MobiDB-lite"/>
    </source>
</evidence>
<dbReference type="EMBL" id="JACYXC010000001">
    <property type="protein sequence ID" value="MBH5335371.1"/>
    <property type="molecule type" value="Genomic_DNA"/>
</dbReference>